<protein>
    <submittedName>
        <fullName evidence="2">GK20578</fullName>
    </submittedName>
</protein>
<dbReference type="EMBL" id="CH964101">
    <property type="protein sequence ID" value="EDW79610.1"/>
    <property type="molecule type" value="Genomic_DNA"/>
</dbReference>
<keyword evidence="1" id="KW-0732">Signal</keyword>
<name>B4N5H1_DROWI</name>
<dbReference type="AlphaFoldDB" id="B4N5H1"/>
<feature type="signal peptide" evidence="1">
    <location>
        <begin position="1"/>
        <end position="18"/>
    </location>
</feature>
<keyword evidence="3" id="KW-1185">Reference proteome</keyword>
<dbReference type="SMART" id="SM00696">
    <property type="entry name" value="DM9"/>
    <property type="match status" value="2"/>
</dbReference>
<dbReference type="PANTHER" id="PTHR31649">
    <property type="entry name" value="AGAP009604-PA"/>
    <property type="match status" value="1"/>
</dbReference>
<evidence type="ECO:0000313" key="3">
    <source>
        <dbReference type="Proteomes" id="UP000007798"/>
    </source>
</evidence>
<dbReference type="InterPro" id="IPR006616">
    <property type="entry name" value="DM9_repeat"/>
</dbReference>
<dbReference type="PANTHER" id="PTHR31649:SF10">
    <property type="entry name" value="IP19903P-RELATED"/>
    <property type="match status" value="1"/>
</dbReference>
<evidence type="ECO:0000313" key="2">
    <source>
        <dbReference type="EMBL" id="EDW79610.1"/>
    </source>
</evidence>
<accession>B4N5H1</accession>
<dbReference type="InParanoid" id="B4N5H1"/>
<reference evidence="2 3" key="1">
    <citation type="journal article" date="2007" name="Nature">
        <title>Evolution of genes and genomes on the Drosophila phylogeny.</title>
        <authorList>
            <consortium name="Drosophila 12 Genomes Consortium"/>
            <person name="Clark A.G."/>
            <person name="Eisen M.B."/>
            <person name="Smith D.R."/>
            <person name="Bergman C.M."/>
            <person name="Oliver B."/>
            <person name="Markow T.A."/>
            <person name="Kaufman T.C."/>
            <person name="Kellis M."/>
            <person name="Gelbart W."/>
            <person name="Iyer V.N."/>
            <person name="Pollard D.A."/>
            <person name="Sackton T.B."/>
            <person name="Larracuente A.M."/>
            <person name="Singh N.D."/>
            <person name="Abad J.P."/>
            <person name="Abt D.N."/>
            <person name="Adryan B."/>
            <person name="Aguade M."/>
            <person name="Akashi H."/>
            <person name="Anderson W.W."/>
            <person name="Aquadro C.F."/>
            <person name="Ardell D.H."/>
            <person name="Arguello R."/>
            <person name="Artieri C.G."/>
            <person name="Barbash D.A."/>
            <person name="Barker D."/>
            <person name="Barsanti P."/>
            <person name="Batterham P."/>
            <person name="Batzoglou S."/>
            <person name="Begun D."/>
            <person name="Bhutkar A."/>
            <person name="Blanco E."/>
            <person name="Bosak S.A."/>
            <person name="Bradley R.K."/>
            <person name="Brand A.D."/>
            <person name="Brent M.R."/>
            <person name="Brooks A.N."/>
            <person name="Brown R.H."/>
            <person name="Butlin R.K."/>
            <person name="Caggese C."/>
            <person name="Calvi B.R."/>
            <person name="Bernardo de Carvalho A."/>
            <person name="Caspi A."/>
            <person name="Castrezana S."/>
            <person name="Celniker S.E."/>
            <person name="Chang J.L."/>
            <person name="Chapple C."/>
            <person name="Chatterji S."/>
            <person name="Chinwalla A."/>
            <person name="Civetta A."/>
            <person name="Clifton S.W."/>
            <person name="Comeron J.M."/>
            <person name="Costello J.C."/>
            <person name="Coyne J.A."/>
            <person name="Daub J."/>
            <person name="David R.G."/>
            <person name="Delcher A.L."/>
            <person name="Delehaunty K."/>
            <person name="Do C.B."/>
            <person name="Ebling H."/>
            <person name="Edwards K."/>
            <person name="Eickbush T."/>
            <person name="Evans J.D."/>
            <person name="Filipski A."/>
            <person name="Findeiss S."/>
            <person name="Freyhult E."/>
            <person name="Fulton L."/>
            <person name="Fulton R."/>
            <person name="Garcia A.C."/>
            <person name="Gardiner A."/>
            <person name="Garfield D.A."/>
            <person name="Garvin B.E."/>
            <person name="Gibson G."/>
            <person name="Gilbert D."/>
            <person name="Gnerre S."/>
            <person name="Godfrey J."/>
            <person name="Good R."/>
            <person name="Gotea V."/>
            <person name="Gravely B."/>
            <person name="Greenberg A.J."/>
            <person name="Griffiths-Jones S."/>
            <person name="Gross S."/>
            <person name="Guigo R."/>
            <person name="Gustafson E.A."/>
            <person name="Haerty W."/>
            <person name="Hahn M.W."/>
            <person name="Halligan D.L."/>
            <person name="Halpern A.L."/>
            <person name="Halter G.M."/>
            <person name="Han M.V."/>
            <person name="Heger A."/>
            <person name="Hillier L."/>
            <person name="Hinrichs A.S."/>
            <person name="Holmes I."/>
            <person name="Hoskins R.A."/>
            <person name="Hubisz M.J."/>
            <person name="Hultmark D."/>
            <person name="Huntley M.A."/>
            <person name="Jaffe D.B."/>
            <person name="Jagadeeshan S."/>
            <person name="Jeck W.R."/>
            <person name="Johnson J."/>
            <person name="Jones C.D."/>
            <person name="Jordan W.C."/>
            <person name="Karpen G.H."/>
            <person name="Kataoka E."/>
            <person name="Keightley P.D."/>
            <person name="Kheradpour P."/>
            <person name="Kirkness E.F."/>
            <person name="Koerich L.B."/>
            <person name="Kristiansen K."/>
            <person name="Kudrna D."/>
            <person name="Kulathinal R.J."/>
            <person name="Kumar S."/>
            <person name="Kwok R."/>
            <person name="Lander E."/>
            <person name="Langley C.H."/>
            <person name="Lapoint R."/>
            <person name="Lazzaro B.P."/>
            <person name="Lee S.J."/>
            <person name="Levesque L."/>
            <person name="Li R."/>
            <person name="Lin C.F."/>
            <person name="Lin M.F."/>
            <person name="Lindblad-Toh K."/>
            <person name="Llopart A."/>
            <person name="Long M."/>
            <person name="Low L."/>
            <person name="Lozovsky E."/>
            <person name="Lu J."/>
            <person name="Luo M."/>
            <person name="Machado C.A."/>
            <person name="Makalowski W."/>
            <person name="Marzo M."/>
            <person name="Matsuda M."/>
            <person name="Matzkin L."/>
            <person name="McAllister B."/>
            <person name="McBride C.S."/>
            <person name="McKernan B."/>
            <person name="McKernan K."/>
            <person name="Mendez-Lago M."/>
            <person name="Minx P."/>
            <person name="Mollenhauer M.U."/>
            <person name="Montooth K."/>
            <person name="Mount S.M."/>
            <person name="Mu X."/>
            <person name="Myers E."/>
            <person name="Negre B."/>
            <person name="Newfeld S."/>
            <person name="Nielsen R."/>
            <person name="Noor M.A."/>
            <person name="O'Grady P."/>
            <person name="Pachter L."/>
            <person name="Papaceit M."/>
            <person name="Parisi M.J."/>
            <person name="Parisi M."/>
            <person name="Parts L."/>
            <person name="Pedersen J.S."/>
            <person name="Pesole G."/>
            <person name="Phillippy A.M."/>
            <person name="Ponting C.P."/>
            <person name="Pop M."/>
            <person name="Porcelli D."/>
            <person name="Powell J.R."/>
            <person name="Prohaska S."/>
            <person name="Pruitt K."/>
            <person name="Puig M."/>
            <person name="Quesneville H."/>
            <person name="Ram K.R."/>
            <person name="Rand D."/>
            <person name="Rasmussen M.D."/>
            <person name="Reed L.K."/>
            <person name="Reenan R."/>
            <person name="Reily A."/>
            <person name="Remington K.A."/>
            <person name="Rieger T.T."/>
            <person name="Ritchie M.G."/>
            <person name="Robin C."/>
            <person name="Rogers Y.H."/>
            <person name="Rohde C."/>
            <person name="Rozas J."/>
            <person name="Rubenfield M.J."/>
            <person name="Ruiz A."/>
            <person name="Russo S."/>
            <person name="Salzberg S.L."/>
            <person name="Sanchez-Gracia A."/>
            <person name="Saranga D.J."/>
            <person name="Sato H."/>
            <person name="Schaeffer S.W."/>
            <person name="Schatz M.C."/>
            <person name="Schlenke T."/>
            <person name="Schwartz R."/>
            <person name="Segarra C."/>
            <person name="Singh R.S."/>
            <person name="Sirot L."/>
            <person name="Sirota M."/>
            <person name="Sisneros N.B."/>
            <person name="Smith C.D."/>
            <person name="Smith T.F."/>
            <person name="Spieth J."/>
            <person name="Stage D.E."/>
            <person name="Stark A."/>
            <person name="Stephan W."/>
            <person name="Strausberg R.L."/>
            <person name="Strempel S."/>
            <person name="Sturgill D."/>
            <person name="Sutton G."/>
            <person name="Sutton G.G."/>
            <person name="Tao W."/>
            <person name="Teichmann S."/>
            <person name="Tobari Y.N."/>
            <person name="Tomimura Y."/>
            <person name="Tsolas J.M."/>
            <person name="Valente V.L."/>
            <person name="Venter E."/>
            <person name="Venter J.C."/>
            <person name="Vicario S."/>
            <person name="Vieira F.G."/>
            <person name="Vilella A.J."/>
            <person name="Villasante A."/>
            <person name="Walenz B."/>
            <person name="Wang J."/>
            <person name="Wasserman M."/>
            <person name="Watts T."/>
            <person name="Wilson D."/>
            <person name="Wilson R.K."/>
            <person name="Wing R.A."/>
            <person name="Wolfner M.F."/>
            <person name="Wong A."/>
            <person name="Wong G.K."/>
            <person name="Wu C.I."/>
            <person name="Wu G."/>
            <person name="Yamamoto D."/>
            <person name="Yang H.P."/>
            <person name="Yang S.P."/>
            <person name="Yorke J.A."/>
            <person name="Yoshida K."/>
            <person name="Zdobnov E."/>
            <person name="Zhang P."/>
            <person name="Zhang Y."/>
            <person name="Zimin A.V."/>
            <person name="Baldwin J."/>
            <person name="Abdouelleil A."/>
            <person name="Abdulkadir J."/>
            <person name="Abebe A."/>
            <person name="Abera B."/>
            <person name="Abreu J."/>
            <person name="Acer S.C."/>
            <person name="Aftuck L."/>
            <person name="Alexander A."/>
            <person name="An P."/>
            <person name="Anderson E."/>
            <person name="Anderson S."/>
            <person name="Arachi H."/>
            <person name="Azer M."/>
            <person name="Bachantsang P."/>
            <person name="Barry A."/>
            <person name="Bayul T."/>
            <person name="Berlin A."/>
            <person name="Bessette D."/>
            <person name="Bloom T."/>
            <person name="Blye J."/>
            <person name="Boguslavskiy L."/>
            <person name="Bonnet C."/>
            <person name="Boukhgalter B."/>
            <person name="Bourzgui I."/>
            <person name="Brown A."/>
            <person name="Cahill P."/>
            <person name="Channer S."/>
            <person name="Cheshatsang Y."/>
            <person name="Chuda L."/>
            <person name="Citroen M."/>
            <person name="Collymore A."/>
            <person name="Cooke P."/>
            <person name="Costello M."/>
            <person name="D'Aco K."/>
            <person name="Daza R."/>
            <person name="De Haan G."/>
            <person name="DeGray S."/>
            <person name="DeMaso C."/>
            <person name="Dhargay N."/>
            <person name="Dooley K."/>
            <person name="Dooley E."/>
            <person name="Doricent M."/>
            <person name="Dorje P."/>
            <person name="Dorjee K."/>
            <person name="Dupes A."/>
            <person name="Elong R."/>
            <person name="Falk J."/>
            <person name="Farina A."/>
            <person name="Faro S."/>
            <person name="Ferguson D."/>
            <person name="Fisher S."/>
            <person name="Foley C.D."/>
            <person name="Franke A."/>
            <person name="Friedrich D."/>
            <person name="Gadbois L."/>
            <person name="Gearin G."/>
            <person name="Gearin C.R."/>
            <person name="Giannoukos G."/>
            <person name="Goode T."/>
            <person name="Graham J."/>
            <person name="Grandbois E."/>
            <person name="Grewal S."/>
            <person name="Gyaltsen K."/>
            <person name="Hafez N."/>
            <person name="Hagos B."/>
            <person name="Hall J."/>
            <person name="Henson C."/>
            <person name="Hollinger A."/>
            <person name="Honan T."/>
            <person name="Huard M.D."/>
            <person name="Hughes L."/>
            <person name="Hurhula B."/>
            <person name="Husby M.E."/>
            <person name="Kamat A."/>
            <person name="Kanga B."/>
            <person name="Kashin S."/>
            <person name="Khazanovich D."/>
            <person name="Kisner P."/>
            <person name="Lance K."/>
            <person name="Lara M."/>
            <person name="Lee W."/>
            <person name="Lennon N."/>
            <person name="Letendre F."/>
            <person name="LeVine R."/>
            <person name="Lipovsky A."/>
            <person name="Liu X."/>
            <person name="Liu J."/>
            <person name="Liu S."/>
            <person name="Lokyitsang T."/>
            <person name="Lokyitsang Y."/>
            <person name="Lubonja R."/>
            <person name="Lui A."/>
            <person name="MacDonald P."/>
            <person name="Magnisalis V."/>
            <person name="Maru K."/>
            <person name="Matthews C."/>
            <person name="McCusker W."/>
            <person name="McDonough S."/>
            <person name="Mehta T."/>
            <person name="Meldrim J."/>
            <person name="Meneus L."/>
            <person name="Mihai O."/>
            <person name="Mihalev A."/>
            <person name="Mihova T."/>
            <person name="Mittelman R."/>
            <person name="Mlenga V."/>
            <person name="Montmayeur A."/>
            <person name="Mulrain L."/>
            <person name="Navidi A."/>
            <person name="Naylor J."/>
            <person name="Negash T."/>
            <person name="Nguyen T."/>
            <person name="Nguyen N."/>
            <person name="Nicol R."/>
            <person name="Norbu C."/>
            <person name="Norbu N."/>
            <person name="Novod N."/>
            <person name="O'Neill B."/>
            <person name="Osman S."/>
            <person name="Markiewicz E."/>
            <person name="Oyono O.L."/>
            <person name="Patti C."/>
            <person name="Phunkhang P."/>
            <person name="Pierre F."/>
            <person name="Priest M."/>
            <person name="Raghuraman S."/>
            <person name="Rege F."/>
            <person name="Reyes R."/>
            <person name="Rise C."/>
            <person name="Rogov P."/>
            <person name="Ross K."/>
            <person name="Ryan E."/>
            <person name="Settipalli S."/>
            <person name="Shea T."/>
            <person name="Sherpa N."/>
            <person name="Shi L."/>
            <person name="Shih D."/>
            <person name="Sparrow T."/>
            <person name="Spaulding J."/>
            <person name="Stalker J."/>
            <person name="Stange-Thomann N."/>
            <person name="Stavropoulos S."/>
            <person name="Stone C."/>
            <person name="Strader C."/>
            <person name="Tesfaye S."/>
            <person name="Thomson T."/>
            <person name="Thoulutsang Y."/>
            <person name="Thoulutsang D."/>
            <person name="Topham K."/>
            <person name="Topping I."/>
            <person name="Tsamla T."/>
            <person name="Vassiliev H."/>
            <person name="Vo A."/>
            <person name="Wangchuk T."/>
            <person name="Wangdi T."/>
            <person name="Weiand M."/>
            <person name="Wilkinson J."/>
            <person name="Wilson A."/>
            <person name="Yadav S."/>
            <person name="Young G."/>
            <person name="Yu Q."/>
            <person name="Zembek L."/>
            <person name="Zhong D."/>
            <person name="Zimmer A."/>
            <person name="Zwirko Z."/>
            <person name="Jaffe D.B."/>
            <person name="Alvarez P."/>
            <person name="Brockman W."/>
            <person name="Butler J."/>
            <person name="Chin C."/>
            <person name="Gnerre S."/>
            <person name="Grabherr M."/>
            <person name="Kleber M."/>
            <person name="Mauceli E."/>
            <person name="MacCallum I."/>
        </authorList>
    </citation>
    <scope>NUCLEOTIDE SEQUENCE [LARGE SCALE GENOMIC DNA]</scope>
    <source>
        <strain evidence="3">Tucson 14030-0811.24</strain>
    </source>
</reference>
<dbReference type="Proteomes" id="UP000007798">
    <property type="component" value="Unassembled WGS sequence"/>
</dbReference>
<dbReference type="OMA" id="TTHWNER"/>
<dbReference type="Pfam" id="PF11901">
    <property type="entry name" value="DM9"/>
    <property type="match status" value="1"/>
</dbReference>
<proteinExistence type="predicted"/>
<dbReference type="HOGENOM" id="CLU_112596_0_0_1"/>
<dbReference type="STRING" id="7260.B4N5H1"/>
<feature type="chain" id="PRO_5002815704" evidence="1">
    <location>
        <begin position="19"/>
        <end position="172"/>
    </location>
</feature>
<dbReference type="PhylomeDB" id="B4N5H1"/>
<organism evidence="3">
    <name type="scientific">Drosophila willistoni</name>
    <name type="common">Fruit fly</name>
    <dbReference type="NCBI Taxonomy" id="7260"/>
    <lineage>
        <taxon>Eukaryota</taxon>
        <taxon>Metazoa</taxon>
        <taxon>Ecdysozoa</taxon>
        <taxon>Arthropoda</taxon>
        <taxon>Hexapoda</taxon>
        <taxon>Insecta</taxon>
        <taxon>Pterygota</taxon>
        <taxon>Neoptera</taxon>
        <taxon>Endopterygota</taxon>
        <taxon>Diptera</taxon>
        <taxon>Brachycera</taxon>
        <taxon>Muscomorpha</taxon>
        <taxon>Ephydroidea</taxon>
        <taxon>Drosophilidae</taxon>
        <taxon>Drosophila</taxon>
        <taxon>Sophophora</taxon>
    </lineage>
</organism>
<dbReference type="KEGG" id="dwi:6645778"/>
<gene>
    <name evidence="2" type="primary">Dwil\GK20578</name>
    <name evidence="2" type="ORF">Dwil_GK20578</name>
</gene>
<dbReference type="OrthoDB" id="2142040at2759"/>
<sequence>MYYKFVGLVLALCAVAYGLPSAYDTENVWVAGNLSYPFPSNAILGGFDPYGYKIYVGRVKYSSDILPARVVAETGTANFNTDYTSSKAFLYDLLVSTGNNTYGWARSFDGFYEKNAVSVGTSAKSEPTYICRAKTDGGIIFGTLYLTKKLCYIKSDTLSMRTFDKYEVLIKE</sequence>
<evidence type="ECO:0000256" key="1">
    <source>
        <dbReference type="SAM" id="SignalP"/>
    </source>
</evidence>